<reference evidence="2" key="1">
    <citation type="journal article" date="2015" name="PLoS Genet.">
        <title>The dynamic genome and transcriptome of the human fungal pathogen Blastomyces and close relative Emmonsia.</title>
        <authorList>
            <person name="Munoz J.F."/>
            <person name="Gauthier G.M."/>
            <person name="Desjardins C.A."/>
            <person name="Gallo J.E."/>
            <person name="Holder J."/>
            <person name="Sullivan T.D."/>
            <person name="Marty A.J."/>
            <person name="Carmen J.C."/>
            <person name="Chen Z."/>
            <person name="Ding L."/>
            <person name="Gujja S."/>
            <person name="Magrini V."/>
            <person name="Misas E."/>
            <person name="Mitreva M."/>
            <person name="Priest M."/>
            <person name="Saif S."/>
            <person name="Whiston E.A."/>
            <person name="Young S."/>
            <person name="Zeng Q."/>
            <person name="Goldman W.E."/>
            <person name="Mardis E.R."/>
            <person name="Taylor J.W."/>
            <person name="McEwen J.G."/>
            <person name="Clay O.K."/>
            <person name="Klein B.S."/>
            <person name="Cuomo C.A."/>
        </authorList>
    </citation>
    <scope>NUCLEOTIDE SEQUENCE [LARGE SCALE GENOMIC DNA]</scope>
    <source>
        <strain evidence="2">SLH14081</strain>
    </source>
</reference>
<dbReference type="EMBL" id="GG657473">
    <property type="protein sequence ID" value="OAT13452.1"/>
    <property type="molecule type" value="Genomic_DNA"/>
</dbReference>
<dbReference type="OrthoDB" id="4179889at2759"/>
<evidence type="ECO:0000313" key="1">
    <source>
        <dbReference type="EMBL" id="OAT13452.1"/>
    </source>
</evidence>
<protein>
    <submittedName>
        <fullName evidence="1">Uncharacterized protein</fullName>
    </submittedName>
</protein>
<dbReference type="Proteomes" id="UP000002038">
    <property type="component" value="Unassembled WGS sequence"/>
</dbReference>
<name>A0A179V4C8_BLAGS</name>
<dbReference type="KEGG" id="bgh:BDBG_08650"/>
<accession>A0A179V4C8</accession>
<organism evidence="1 2">
    <name type="scientific">Blastomyces gilchristii (strain SLH14081)</name>
    <name type="common">Blastomyces dermatitidis</name>
    <dbReference type="NCBI Taxonomy" id="559298"/>
    <lineage>
        <taxon>Eukaryota</taxon>
        <taxon>Fungi</taxon>
        <taxon>Dikarya</taxon>
        <taxon>Ascomycota</taxon>
        <taxon>Pezizomycotina</taxon>
        <taxon>Eurotiomycetes</taxon>
        <taxon>Eurotiomycetidae</taxon>
        <taxon>Onygenales</taxon>
        <taxon>Ajellomycetaceae</taxon>
        <taxon>Blastomyces</taxon>
    </lineage>
</organism>
<dbReference type="RefSeq" id="XP_002620965.1">
    <property type="nucleotide sequence ID" value="XM_002620919.2"/>
</dbReference>
<keyword evidence="2" id="KW-1185">Reference proteome</keyword>
<dbReference type="GeneID" id="8501520"/>
<dbReference type="AlphaFoldDB" id="A0A179V4C8"/>
<gene>
    <name evidence="1" type="ORF">BDBG_08650</name>
</gene>
<sequence length="337" mass="37298">MDDEIGNFVVIFRPPGDAPMYKVEVNTSQYTFVAAAAALATKVLQTPQAINAMIELALELAETVAMRKSIQDNPALARQAVQLFVDKISAKFPGIVIDSSINTVQMLGFHLGIVWHGGLEDFDPRKHMIHINAQRLEDLMDVADAGTPMADKYFQTFIFQLANTFVHEVGGHLLVTFLSDLIVDENGQVARPFTPPSVSYSNYALCDNCMAGESGRALEDILFGGSLEYYHDPSGGPRQPGIPYLLDEDNLVRCIPEAFISNFLANQFQFPYPVEGPAFVPRTMIPLGNTTTPIQFPHPSARPQLALQDLPNMAGDRVLLRRLRQVLTDRKRRAIAI</sequence>
<proteinExistence type="predicted"/>
<evidence type="ECO:0000313" key="2">
    <source>
        <dbReference type="Proteomes" id="UP000002038"/>
    </source>
</evidence>
<dbReference type="VEuPathDB" id="FungiDB:BDBG_08650"/>